<accession>A0A3L7AJK6</accession>
<comment type="caution">
    <text evidence="3">The sequence shown here is derived from an EMBL/GenBank/DDBJ whole genome shotgun (WGS) entry which is preliminary data.</text>
</comment>
<keyword evidence="4" id="KW-1185">Reference proteome</keyword>
<dbReference type="Proteomes" id="UP000269692">
    <property type="component" value="Unassembled WGS sequence"/>
</dbReference>
<protein>
    <submittedName>
        <fullName evidence="3">Cupin domain-containing protein</fullName>
    </submittedName>
</protein>
<dbReference type="Gene3D" id="1.10.260.40">
    <property type="entry name" value="lambda repressor-like DNA-binding domains"/>
    <property type="match status" value="1"/>
</dbReference>
<name>A0A3L7AJK6_9HYPH</name>
<dbReference type="Pfam" id="PF07883">
    <property type="entry name" value="Cupin_2"/>
    <property type="match status" value="1"/>
</dbReference>
<dbReference type="GO" id="GO:0003677">
    <property type="term" value="F:DNA binding"/>
    <property type="evidence" value="ECO:0007669"/>
    <property type="project" value="UniProtKB-KW"/>
</dbReference>
<evidence type="ECO:0000259" key="2">
    <source>
        <dbReference type="PROSITE" id="PS50943"/>
    </source>
</evidence>
<dbReference type="InterPro" id="IPR014710">
    <property type="entry name" value="RmlC-like_jellyroll"/>
</dbReference>
<dbReference type="InterPro" id="IPR013096">
    <property type="entry name" value="Cupin_2"/>
</dbReference>
<dbReference type="PROSITE" id="PS50943">
    <property type="entry name" value="HTH_CROC1"/>
    <property type="match status" value="1"/>
</dbReference>
<dbReference type="OrthoDB" id="9814751at2"/>
<dbReference type="Gene3D" id="2.60.120.10">
    <property type="entry name" value="Jelly Rolls"/>
    <property type="match status" value="1"/>
</dbReference>
<feature type="domain" description="HTH cro/C1-type" evidence="2">
    <location>
        <begin position="21"/>
        <end position="75"/>
    </location>
</feature>
<dbReference type="EMBL" id="RCTF01000003">
    <property type="protein sequence ID" value="RLP80427.1"/>
    <property type="molecule type" value="Genomic_DNA"/>
</dbReference>
<dbReference type="GO" id="GO:0003700">
    <property type="term" value="F:DNA-binding transcription factor activity"/>
    <property type="evidence" value="ECO:0007669"/>
    <property type="project" value="TreeGrafter"/>
</dbReference>
<sequence>MRTQEQPVKASERDEGIGARIKLLRAERGLSLNELARAAEISPGTLSQIERDRASPSMRTLTKVRQALGLGIGAFFGAEETEAEATPAFVRRSSDRAIRNLGSSRMVKELITPNGNTKLSIFALAIPPGGGTGEETYRYPGVKAGVVLDGEVTLEVSGVVARLQSGDGFCFDANEEHRLRNISGAPARVLWVTAPAGTGDPI</sequence>
<dbReference type="PANTHER" id="PTHR46797:SF2">
    <property type="entry name" value="TRANSCRIPTIONAL REGULATOR"/>
    <property type="match status" value="1"/>
</dbReference>
<dbReference type="InterPro" id="IPR050807">
    <property type="entry name" value="TransReg_Diox_bact_type"/>
</dbReference>
<dbReference type="InterPro" id="IPR011051">
    <property type="entry name" value="RmlC_Cupin_sf"/>
</dbReference>
<dbReference type="CDD" id="cd02209">
    <property type="entry name" value="cupin_XRE_C"/>
    <property type="match status" value="1"/>
</dbReference>
<dbReference type="InterPro" id="IPR010982">
    <property type="entry name" value="Lambda_DNA-bd_dom_sf"/>
</dbReference>
<organism evidence="3 4">
    <name type="scientific">Xanthobacter tagetidis</name>
    <dbReference type="NCBI Taxonomy" id="60216"/>
    <lineage>
        <taxon>Bacteria</taxon>
        <taxon>Pseudomonadati</taxon>
        <taxon>Pseudomonadota</taxon>
        <taxon>Alphaproteobacteria</taxon>
        <taxon>Hyphomicrobiales</taxon>
        <taxon>Xanthobacteraceae</taxon>
        <taxon>Xanthobacter</taxon>
    </lineage>
</organism>
<dbReference type="InterPro" id="IPR001387">
    <property type="entry name" value="Cro/C1-type_HTH"/>
</dbReference>
<proteinExistence type="predicted"/>
<evidence type="ECO:0000313" key="3">
    <source>
        <dbReference type="EMBL" id="RLP80427.1"/>
    </source>
</evidence>
<evidence type="ECO:0000256" key="1">
    <source>
        <dbReference type="ARBA" id="ARBA00023125"/>
    </source>
</evidence>
<dbReference type="SUPFAM" id="SSF47413">
    <property type="entry name" value="lambda repressor-like DNA-binding domains"/>
    <property type="match status" value="1"/>
</dbReference>
<dbReference type="GO" id="GO:0005829">
    <property type="term" value="C:cytosol"/>
    <property type="evidence" value="ECO:0007669"/>
    <property type="project" value="TreeGrafter"/>
</dbReference>
<dbReference type="SUPFAM" id="SSF51182">
    <property type="entry name" value="RmlC-like cupins"/>
    <property type="match status" value="1"/>
</dbReference>
<dbReference type="Pfam" id="PF01381">
    <property type="entry name" value="HTH_3"/>
    <property type="match status" value="1"/>
</dbReference>
<evidence type="ECO:0000313" key="4">
    <source>
        <dbReference type="Proteomes" id="UP000269692"/>
    </source>
</evidence>
<gene>
    <name evidence="3" type="ORF">D9R14_05035</name>
</gene>
<dbReference type="SMART" id="SM00530">
    <property type="entry name" value="HTH_XRE"/>
    <property type="match status" value="1"/>
</dbReference>
<dbReference type="AlphaFoldDB" id="A0A3L7AJK6"/>
<reference evidence="3 4" key="1">
    <citation type="submission" date="2018-10" db="EMBL/GenBank/DDBJ databases">
        <title>Xanthobacter tagetidis genome sequencing and assembly.</title>
        <authorList>
            <person name="Maclea K.S."/>
            <person name="Goen A.E."/>
            <person name="Fatima S.A."/>
        </authorList>
    </citation>
    <scope>NUCLEOTIDE SEQUENCE [LARGE SCALE GENOMIC DNA]</scope>
    <source>
        <strain evidence="3 4">ATCC 700314</strain>
    </source>
</reference>
<dbReference type="CDD" id="cd00093">
    <property type="entry name" value="HTH_XRE"/>
    <property type="match status" value="1"/>
</dbReference>
<keyword evidence="1" id="KW-0238">DNA-binding</keyword>
<dbReference type="RefSeq" id="WP_121622221.1">
    <property type="nucleotide sequence ID" value="NZ_JACIIW010000006.1"/>
</dbReference>
<dbReference type="PANTHER" id="PTHR46797">
    <property type="entry name" value="HTH-TYPE TRANSCRIPTIONAL REGULATOR"/>
    <property type="match status" value="1"/>
</dbReference>